<dbReference type="GO" id="GO:0005525">
    <property type="term" value="F:GTP binding"/>
    <property type="evidence" value="ECO:0007669"/>
    <property type="project" value="InterPro"/>
</dbReference>
<organism evidence="2 3">
    <name type="scientific">Cupriavidus nantongensis</name>
    <dbReference type="NCBI Taxonomy" id="1796606"/>
    <lineage>
        <taxon>Bacteria</taxon>
        <taxon>Pseudomonadati</taxon>
        <taxon>Pseudomonadota</taxon>
        <taxon>Betaproteobacteria</taxon>
        <taxon>Burkholderiales</taxon>
        <taxon>Burkholderiaceae</taxon>
        <taxon>Cupriavidus</taxon>
    </lineage>
</organism>
<dbReference type="CDD" id="cd03116">
    <property type="entry name" value="MobB"/>
    <property type="match status" value="1"/>
</dbReference>
<dbReference type="InterPro" id="IPR004435">
    <property type="entry name" value="MobB_dom"/>
</dbReference>
<dbReference type="InterPro" id="IPR027417">
    <property type="entry name" value="P-loop_NTPase"/>
</dbReference>
<dbReference type="SUPFAM" id="SSF52540">
    <property type="entry name" value="P-loop containing nucleoside triphosphate hydrolases"/>
    <property type="match status" value="1"/>
</dbReference>
<dbReference type="InterPro" id="IPR052539">
    <property type="entry name" value="MGD_biosynthesis_adapter"/>
</dbReference>
<keyword evidence="3" id="KW-1185">Reference proteome</keyword>
<evidence type="ECO:0000259" key="1">
    <source>
        <dbReference type="Pfam" id="PF03205"/>
    </source>
</evidence>
<name>A0A142JQ15_9BURK</name>
<dbReference type="EMBL" id="CP014844">
    <property type="protein sequence ID" value="AMR80177.1"/>
    <property type="molecule type" value="Genomic_DNA"/>
</dbReference>
<accession>A0A142JQ15</accession>
<dbReference type="RefSeq" id="WP_062802035.1">
    <property type="nucleotide sequence ID" value="NZ_CP014844.1"/>
</dbReference>
<dbReference type="KEGG" id="cnan:A2G96_03395"/>
<dbReference type="OrthoDB" id="9804758at2"/>
<evidence type="ECO:0000313" key="2">
    <source>
        <dbReference type="EMBL" id="AMR80177.1"/>
    </source>
</evidence>
<dbReference type="STRING" id="1796606.A2G96_03395"/>
<dbReference type="GO" id="GO:0006777">
    <property type="term" value="P:Mo-molybdopterin cofactor biosynthetic process"/>
    <property type="evidence" value="ECO:0007669"/>
    <property type="project" value="InterPro"/>
</dbReference>
<evidence type="ECO:0000313" key="3">
    <source>
        <dbReference type="Proteomes" id="UP000075238"/>
    </source>
</evidence>
<gene>
    <name evidence="2" type="ORF">A2G96_03395</name>
</gene>
<dbReference type="PANTHER" id="PTHR40072:SF1">
    <property type="entry name" value="MOLYBDOPTERIN-GUANINE DINUCLEOTIDE BIOSYNTHESIS ADAPTER PROTEIN"/>
    <property type="match status" value="1"/>
</dbReference>
<dbReference type="Proteomes" id="UP000075238">
    <property type="component" value="Chromosome 1"/>
</dbReference>
<dbReference type="AlphaFoldDB" id="A0A142JQ15"/>
<sequence>MKVFGITGSSGSGKTTLLDQLIPCFVGAGLRVAGVKHTHHGFDPDTPGKDSWRMRAAGCANVVLVGARHLTLMRHYPEAVPSPELDDALAVLPPDTDLVLVEGYKRSDFPKLEVFRPALGRAPLWDEVPGVVAVASDDPAAVAAMTTLPVLDLNDAQAVFAFIRDYPLPGPESGAADLT</sequence>
<dbReference type="Gene3D" id="3.40.50.300">
    <property type="entry name" value="P-loop containing nucleotide triphosphate hydrolases"/>
    <property type="match status" value="1"/>
</dbReference>
<dbReference type="PANTHER" id="PTHR40072">
    <property type="entry name" value="MOLYBDOPTERIN-GUANINE DINUCLEOTIDE BIOSYNTHESIS ADAPTER PROTEIN-RELATED"/>
    <property type="match status" value="1"/>
</dbReference>
<dbReference type="Pfam" id="PF03205">
    <property type="entry name" value="MobB"/>
    <property type="match status" value="1"/>
</dbReference>
<feature type="domain" description="Molybdopterin-guanine dinucleotide biosynthesis protein B (MobB)" evidence="1">
    <location>
        <begin position="3"/>
        <end position="137"/>
    </location>
</feature>
<reference evidence="2 3" key="1">
    <citation type="submission" date="2016-03" db="EMBL/GenBank/DDBJ databases">
        <title>Complete genome sequence of a novel chlorpyrifos degrading bacterium, Cupriavidus nantongensis sp. X1.</title>
        <authorList>
            <person name="Fang L."/>
        </authorList>
    </citation>
    <scope>NUCLEOTIDE SEQUENCE [LARGE SCALE GENOMIC DNA]</scope>
    <source>
        <strain evidence="2 3">X1</strain>
    </source>
</reference>
<proteinExistence type="predicted"/>
<protein>
    <submittedName>
        <fullName evidence="2">Molybdopterin-guanine dinucleotide biosynthesis protein B</fullName>
    </submittedName>
</protein>
<dbReference type="NCBIfam" id="TIGR00176">
    <property type="entry name" value="mobB"/>
    <property type="match status" value="1"/>
</dbReference>